<evidence type="ECO:0000313" key="2">
    <source>
        <dbReference type="Proteomes" id="UP000318571"/>
    </source>
</evidence>
<accession>A0A553PC27</accession>
<sequence length="129" mass="13990">MLLVGLHSITLSDGRRNHAGRNGKLLSLFQIINFPNEPCIGNAGKNGTCYTPEECTTKGGSAAGTCAQGYGVTQYACDFKNLAPEGCTQYYFAKRQPFNVRFLSDSFESADELGILGFRLVYTQNSNGC</sequence>
<reference evidence="1 2" key="1">
    <citation type="journal article" date="2018" name="Nat. Ecol. Evol.">
        <title>Genomic signatures of mitonuclear coevolution across populations of Tigriopus californicus.</title>
        <authorList>
            <person name="Barreto F.S."/>
            <person name="Watson E.T."/>
            <person name="Lima T.G."/>
            <person name="Willett C.S."/>
            <person name="Edmands S."/>
            <person name="Li W."/>
            <person name="Burton R.S."/>
        </authorList>
    </citation>
    <scope>NUCLEOTIDE SEQUENCE [LARGE SCALE GENOMIC DNA]</scope>
    <source>
        <strain evidence="1 2">San Diego</strain>
    </source>
</reference>
<protein>
    <recommendedName>
        <fullName evidence="3">CUB domain-containing protein</fullName>
    </recommendedName>
</protein>
<dbReference type="EMBL" id="VCGU01000005">
    <property type="protein sequence ID" value="TRY75235.1"/>
    <property type="molecule type" value="Genomic_DNA"/>
</dbReference>
<keyword evidence="2" id="KW-1185">Reference proteome</keyword>
<organism evidence="1 2">
    <name type="scientific">Tigriopus californicus</name>
    <name type="common">Marine copepod</name>
    <dbReference type="NCBI Taxonomy" id="6832"/>
    <lineage>
        <taxon>Eukaryota</taxon>
        <taxon>Metazoa</taxon>
        <taxon>Ecdysozoa</taxon>
        <taxon>Arthropoda</taxon>
        <taxon>Crustacea</taxon>
        <taxon>Multicrustacea</taxon>
        <taxon>Hexanauplia</taxon>
        <taxon>Copepoda</taxon>
        <taxon>Harpacticoida</taxon>
        <taxon>Harpacticidae</taxon>
        <taxon>Tigriopus</taxon>
    </lineage>
</organism>
<name>A0A553PC27_TIGCA</name>
<proteinExistence type="predicted"/>
<evidence type="ECO:0000313" key="1">
    <source>
        <dbReference type="EMBL" id="TRY75235.1"/>
    </source>
</evidence>
<comment type="caution">
    <text evidence="1">The sequence shown here is derived from an EMBL/GenBank/DDBJ whole genome shotgun (WGS) entry which is preliminary data.</text>
</comment>
<dbReference type="PANTHER" id="PTHR33236:SF5">
    <property type="entry name" value="CUB DOMAIN-CONTAINING PROTEIN"/>
    <property type="match status" value="1"/>
</dbReference>
<evidence type="ECO:0008006" key="3">
    <source>
        <dbReference type="Google" id="ProtNLM"/>
    </source>
</evidence>
<gene>
    <name evidence="1" type="ORF">TCAL_15647</name>
</gene>
<dbReference type="AlphaFoldDB" id="A0A553PC27"/>
<dbReference type="Proteomes" id="UP000318571">
    <property type="component" value="Chromosome 2"/>
</dbReference>
<dbReference type="PANTHER" id="PTHR33236">
    <property type="entry name" value="INTRAFLAGELLAR TRANSPORT PROTEIN 122 FAMILY PROTEIN-RELATED"/>
    <property type="match status" value="1"/>
</dbReference>